<keyword evidence="5" id="KW-0479">Metal-binding</keyword>
<dbReference type="AlphaFoldDB" id="A0A8H7BRD3"/>
<name>A0A8H7BRD3_9FUNG</name>
<evidence type="ECO:0000256" key="10">
    <source>
        <dbReference type="PROSITE-ProRule" id="PRU00175"/>
    </source>
</evidence>
<dbReference type="OrthoDB" id="8062037at2759"/>
<dbReference type="InterPro" id="IPR013083">
    <property type="entry name" value="Znf_RING/FYVE/PHD"/>
</dbReference>
<evidence type="ECO:0000256" key="2">
    <source>
        <dbReference type="ARBA" id="ARBA00004167"/>
    </source>
</evidence>
<sequence length="398" mass="45992">MSTPFPEGWFYIESPSHHQHVLTVVSMSFQPPARIELRPNTQGDHQLWSYDRGFLVNKLSGCVLAVKKMPHCEGQCIVQATRLKYDEAIGQRWTWKEGYLRLESYPEYGLDDQTVPRVTKEACIWHCVDEITQRITCTKATNETYIDRIAAFGPRLTEEGVKGYLVAPHSEDQRYGCVPIPAPCEHWIALIERGECSFIDKVRAMQESGAIAVVVGDRYYNGWVTMYAPGDVSDVHIPSVFVAQHQYQALLHLSESFKQPMMVRMVKDDMLTWPLLDMLLVVVLSPAVMMLFIYLTWRLRQRQRRKQELAPTDYVTRLPMRTFRREKLKEGDHAECAICLEDYVDDDTLRVLPCKHEFHAVCVDAWLTSHKKFCPICKFDICRKVPGSTNERTPLLYA</sequence>
<dbReference type="SUPFAM" id="SSF57850">
    <property type="entry name" value="RING/U-box"/>
    <property type="match status" value="1"/>
</dbReference>
<evidence type="ECO:0000256" key="8">
    <source>
        <dbReference type="ARBA" id="ARBA00022989"/>
    </source>
</evidence>
<dbReference type="GO" id="GO:0061630">
    <property type="term" value="F:ubiquitin protein ligase activity"/>
    <property type="evidence" value="ECO:0007669"/>
    <property type="project" value="UniProtKB-EC"/>
</dbReference>
<keyword evidence="14" id="KW-1185">Reference proteome</keyword>
<evidence type="ECO:0000256" key="1">
    <source>
        <dbReference type="ARBA" id="ARBA00000900"/>
    </source>
</evidence>
<dbReference type="Pfam" id="PF02225">
    <property type="entry name" value="PA"/>
    <property type="match status" value="1"/>
</dbReference>
<evidence type="ECO:0000256" key="9">
    <source>
        <dbReference type="ARBA" id="ARBA00023136"/>
    </source>
</evidence>
<accession>A0A8H7BRD3</accession>
<evidence type="ECO:0000256" key="6">
    <source>
        <dbReference type="ARBA" id="ARBA00022771"/>
    </source>
</evidence>
<dbReference type="GO" id="GO:0016020">
    <property type="term" value="C:membrane"/>
    <property type="evidence" value="ECO:0007669"/>
    <property type="project" value="UniProtKB-SubCell"/>
</dbReference>
<dbReference type="Pfam" id="PF13639">
    <property type="entry name" value="zf-RING_2"/>
    <property type="match status" value="1"/>
</dbReference>
<organism evidence="13 14">
    <name type="scientific">Apophysomyces ossiformis</name>
    <dbReference type="NCBI Taxonomy" id="679940"/>
    <lineage>
        <taxon>Eukaryota</taxon>
        <taxon>Fungi</taxon>
        <taxon>Fungi incertae sedis</taxon>
        <taxon>Mucoromycota</taxon>
        <taxon>Mucoromycotina</taxon>
        <taxon>Mucoromycetes</taxon>
        <taxon>Mucorales</taxon>
        <taxon>Mucorineae</taxon>
        <taxon>Mucoraceae</taxon>
        <taxon>Apophysomyces</taxon>
    </lineage>
</organism>
<evidence type="ECO:0000313" key="14">
    <source>
        <dbReference type="Proteomes" id="UP000605846"/>
    </source>
</evidence>
<evidence type="ECO:0000256" key="5">
    <source>
        <dbReference type="ARBA" id="ARBA00022723"/>
    </source>
</evidence>
<keyword evidence="9 11" id="KW-0472">Membrane</keyword>
<dbReference type="Gene3D" id="2.80.10.50">
    <property type="match status" value="1"/>
</dbReference>
<dbReference type="EC" id="2.3.2.27" evidence="3"/>
<reference evidence="13" key="1">
    <citation type="submission" date="2020-01" db="EMBL/GenBank/DDBJ databases">
        <title>Genome Sequencing of Three Apophysomyces-Like Fungal Strains Confirms a Novel Fungal Genus in the Mucoromycota with divergent Burkholderia-like Endosymbiotic Bacteria.</title>
        <authorList>
            <person name="Stajich J.E."/>
            <person name="Macias A.M."/>
            <person name="Carter-House D."/>
            <person name="Lovett B."/>
            <person name="Kasson L.R."/>
            <person name="Berry K."/>
            <person name="Grigoriev I."/>
            <person name="Chang Y."/>
            <person name="Spatafora J."/>
            <person name="Kasson M.T."/>
        </authorList>
    </citation>
    <scope>NUCLEOTIDE SEQUENCE</scope>
    <source>
        <strain evidence="13">NRRL A-21654</strain>
    </source>
</reference>
<dbReference type="InterPro" id="IPR001841">
    <property type="entry name" value="Znf_RING"/>
</dbReference>
<proteinExistence type="predicted"/>
<dbReference type="SUPFAM" id="SSF52025">
    <property type="entry name" value="PA domain"/>
    <property type="match status" value="1"/>
</dbReference>
<dbReference type="FunFam" id="3.30.40.10:FF:000388">
    <property type="entry name" value="Putative RING zinc finger domain superfamily protein"/>
    <property type="match status" value="1"/>
</dbReference>
<protein>
    <recommendedName>
        <fullName evidence="3">RING-type E3 ubiquitin transferase</fullName>
        <ecNumber evidence="3">2.3.2.27</ecNumber>
    </recommendedName>
</protein>
<dbReference type="PROSITE" id="PS50089">
    <property type="entry name" value="ZF_RING_2"/>
    <property type="match status" value="1"/>
</dbReference>
<dbReference type="InterPro" id="IPR003137">
    <property type="entry name" value="PA_domain"/>
</dbReference>
<dbReference type="Proteomes" id="UP000605846">
    <property type="component" value="Unassembled WGS sequence"/>
</dbReference>
<dbReference type="SUPFAM" id="SSF50370">
    <property type="entry name" value="Ricin B-like lectins"/>
    <property type="match status" value="1"/>
</dbReference>
<keyword evidence="8 11" id="KW-1133">Transmembrane helix</keyword>
<dbReference type="SMART" id="SM00184">
    <property type="entry name" value="RING"/>
    <property type="match status" value="1"/>
</dbReference>
<evidence type="ECO:0000256" key="3">
    <source>
        <dbReference type="ARBA" id="ARBA00012483"/>
    </source>
</evidence>
<dbReference type="Gene3D" id="3.30.40.10">
    <property type="entry name" value="Zinc/RING finger domain, C3HC4 (zinc finger)"/>
    <property type="match status" value="1"/>
</dbReference>
<comment type="catalytic activity">
    <reaction evidence="1">
        <text>S-ubiquitinyl-[E2 ubiquitin-conjugating enzyme]-L-cysteine + [acceptor protein]-L-lysine = [E2 ubiquitin-conjugating enzyme]-L-cysteine + N(6)-ubiquitinyl-[acceptor protein]-L-lysine.</text>
        <dbReference type="EC" id="2.3.2.27"/>
    </reaction>
</comment>
<keyword evidence="6 10" id="KW-0863">Zinc-finger</keyword>
<gene>
    <name evidence="13" type="primary">RNF13_2</name>
    <name evidence="13" type="ORF">EC973_005683</name>
</gene>
<evidence type="ECO:0000313" key="13">
    <source>
        <dbReference type="EMBL" id="KAF7728646.1"/>
    </source>
</evidence>
<dbReference type="EMBL" id="JABAYA010000033">
    <property type="protein sequence ID" value="KAF7728646.1"/>
    <property type="molecule type" value="Genomic_DNA"/>
</dbReference>
<keyword evidence="7" id="KW-0862">Zinc</keyword>
<dbReference type="GO" id="GO:0008270">
    <property type="term" value="F:zinc ion binding"/>
    <property type="evidence" value="ECO:0007669"/>
    <property type="project" value="UniProtKB-KW"/>
</dbReference>
<evidence type="ECO:0000259" key="12">
    <source>
        <dbReference type="PROSITE" id="PS50089"/>
    </source>
</evidence>
<comment type="caution">
    <text evidence="13">The sequence shown here is derived from an EMBL/GenBank/DDBJ whole genome shotgun (WGS) entry which is preliminary data.</text>
</comment>
<evidence type="ECO:0000256" key="4">
    <source>
        <dbReference type="ARBA" id="ARBA00022692"/>
    </source>
</evidence>
<dbReference type="PANTHER" id="PTHR47168">
    <property type="entry name" value="RING ZINC FINGER DOMAIN SUPERFAMILY PROTEIN-RELATED"/>
    <property type="match status" value="1"/>
</dbReference>
<evidence type="ECO:0000256" key="7">
    <source>
        <dbReference type="ARBA" id="ARBA00022833"/>
    </source>
</evidence>
<dbReference type="InterPro" id="IPR051653">
    <property type="entry name" value="E3_ligase_sorting_rcpt"/>
</dbReference>
<evidence type="ECO:0000256" key="11">
    <source>
        <dbReference type="SAM" id="Phobius"/>
    </source>
</evidence>
<dbReference type="PANTHER" id="PTHR47168:SF1">
    <property type="entry name" value="OS02G0798600 PROTEIN"/>
    <property type="match status" value="1"/>
</dbReference>
<dbReference type="InterPro" id="IPR046450">
    <property type="entry name" value="PA_dom_sf"/>
</dbReference>
<feature type="transmembrane region" description="Helical" evidence="11">
    <location>
        <begin position="271"/>
        <end position="297"/>
    </location>
</feature>
<dbReference type="InterPro" id="IPR035992">
    <property type="entry name" value="Ricin_B-like_lectins"/>
</dbReference>
<comment type="subcellular location">
    <subcellularLocation>
        <location evidence="2">Membrane</location>
        <topology evidence="2">Single-pass membrane protein</topology>
    </subcellularLocation>
</comment>
<dbReference type="Gene3D" id="3.50.30.30">
    <property type="match status" value="1"/>
</dbReference>
<keyword evidence="4 11" id="KW-0812">Transmembrane</keyword>
<feature type="domain" description="RING-type" evidence="12">
    <location>
        <begin position="336"/>
        <end position="378"/>
    </location>
</feature>